<evidence type="ECO:0000313" key="3">
    <source>
        <dbReference type="Proteomes" id="UP000620633"/>
    </source>
</evidence>
<evidence type="ECO:0000313" key="2">
    <source>
        <dbReference type="EMBL" id="GGS36067.1"/>
    </source>
</evidence>
<comment type="caution">
    <text evidence="2">The sequence shown here is derived from an EMBL/GenBank/DDBJ whole genome shotgun (WGS) entry which is preliminary data.</text>
</comment>
<feature type="region of interest" description="Disordered" evidence="1">
    <location>
        <begin position="1"/>
        <end position="30"/>
    </location>
</feature>
<protein>
    <submittedName>
        <fullName evidence="2">Uncharacterized protein</fullName>
    </submittedName>
</protein>
<dbReference type="EMBL" id="BMQO01000018">
    <property type="protein sequence ID" value="GGS36067.1"/>
    <property type="molecule type" value="Genomic_DNA"/>
</dbReference>
<evidence type="ECO:0000256" key="1">
    <source>
        <dbReference type="SAM" id="MobiDB-lite"/>
    </source>
</evidence>
<sequence>MGGYGGVGGRLRRAAPPPSPLPQGGRGSNVALGKSLFRRGGVAVGGDVSGFDAILPPPSQARALRARRPVVICGGWLGNLKGSADRL</sequence>
<reference evidence="3" key="1">
    <citation type="journal article" date="2019" name="Int. J. Syst. Evol. Microbiol.">
        <title>The Global Catalogue of Microorganisms (GCM) 10K type strain sequencing project: providing services to taxonomists for standard genome sequencing and annotation.</title>
        <authorList>
            <consortium name="The Broad Institute Genomics Platform"/>
            <consortium name="The Broad Institute Genome Sequencing Center for Infectious Disease"/>
            <person name="Wu L."/>
            <person name="Ma J."/>
        </authorList>
    </citation>
    <scope>NUCLEOTIDE SEQUENCE [LARGE SCALE GENOMIC DNA]</scope>
    <source>
        <strain evidence="3">JCM 31406</strain>
    </source>
</reference>
<organism evidence="2 3">
    <name type="scientific">Deinococcus knuensis</name>
    <dbReference type="NCBI Taxonomy" id="1837380"/>
    <lineage>
        <taxon>Bacteria</taxon>
        <taxon>Thermotogati</taxon>
        <taxon>Deinococcota</taxon>
        <taxon>Deinococci</taxon>
        <taxon>Deinococcales</taxon>
        <taxon>Deinococcaceae</taxon>
        <taxon>Deinococcus</taxon>
    </lineage>
</organism>
<gene>
    <name evidence="2" type="ORF">GCM10008961_29610</name>
</gene>
<dbReference type="Proteomes" id="UP000620633">
    <property type="component" value="Unassembled WGS sequence"/>
</dbReference>
<accession>A0ABQ2SRC6</accession>
<proteinExistence type="predicted"/>
<keyword evidence="3" id="KW-1185">Reference proteome</keyword>
<name>A0ABQ2SRC6_9DEIO</name>